<evidence type="ECO:0000256" key="4">
    <source>
        <dbReference type="ARBA" id="ARBA00022481"/>
    </source>
</evidence>
<comment type="subcellular location">
    <subcellularLocation>
        <location evidence="1">Cell inner membrane</location>
        <topology evidence="1">Single-pass membrane protein</topology>
    </subcellularLocation>
</comment>
<dbReference type="InterPro" id="IPR045584">
    <property type="entry name" value="Pilin-like"/>
</dbReference>
<comment type="similarity">
    <text evidence="9">Belongs to the GSP H family.</text>
</comment>
<name>A0A148KLK3_9ALTE</name>
<evidence type="ECO:0000256" key="2">
    <source>
        <dbReference type="ARBA" id="ARBA00021549"/>
    </source>
</evidence>
<keyword evidence="5" id="KW-0997">Cell inner membrane</keyword>
<evidence type="ECO:0000256" key="8">
    <source>
        <dbReference type="ARBA" id="ARBA00023136"/>
    </source>
</evidence>
<dbReference type="GO" id="GO:0015628">
    <property type="term" value="P:protein secretion by the type II secretion system"/>
    <property type="evidence" value="ECO:0007669"/>
    <property type="project" value="InterPro"/>
</dbReference>
<evidence type="ECO:0000256" key="6">
    <source>
        <dbReference type="ARBA" id="ARBA00022692"/>
    </source>
</evidence>
<dbReference type="AlphaFoldDB" id="A0A148KLK3"/>
<accession>A0A148KLK3</accession>
<dbReference type="SUPFAM" id="SSF54523">
    <property type="entry name" value="Pili subunits"/>
    <property type="match status" value="1"/>
</dbReference>
<dbReference type="PROSITE" id="PS00409">
    <property type="entry name" value="PROKAR_NTER_METHYL"/>
    <property type="match status" value="1"/>
</dbReference>
<keyword evidence="3" id="KW-1003">Cell membrane</keyword>
<dbReference type="Pfam" id="PF12019">
    <property type="entry name" value="GspH"/>
    <property type="match status" value="1"/>
</dbReference>
<keyword evidence="8 11" id="KW-0472">Membrane</keyword>
<dbReference type="GO" id="GO:0005886">
    <property type="term" value="C:plasma membrane"/>
    <property type="evidence" value="ECO:0007669"/>
    <property type="project" value="UniProtKB-SubCell"/>
</dbReference>
<evidence type="ECO:0000256" key="1">
    <source>
        <dbReference type="ARBA" id="ARBA00004377"/>
    </source>
</evidence>
<evidence type="ECO:0000256" key="3">
    <source>
        <dbReference type="ARBA" id="ARBA00022475"/>
    </source>
</evidence>
<dbReference type="RefSeq" id="WP_082769056.1">
    <property type="nucleotide sequence ID" value="NZ_LSNE01000015.1"/>
</dbReference>
<protein>
    <recommendedName>
        <fullName evidence="2">Type II secretion system protein H</fullName>
    </recommendedName>
    <alternativeName>
        <fullName evidence="10">General secretion pathway protein H</fullName>
    </alternativeName>
</protein>
<comment type="caution">
    <text evidence="13">The sequence shown here is derived from an EMBL/GenBank/DDBJ whole genome shotgun (WGS) entry which is preliminary data.</text>
</comment>
<feature type="transmembrane region" description="Helical" evidence="11">
    <location>
        <begin position="12"/>
        <end position="31"/>
    </location>
</feature>
<evidence type="ECO:0000259" key="12">
    <source>
        <dbReference type="Pfam" id="PF12019"/>
    </source>
</evidence>
<evidence type="ECO:0000256" key="10">
    <source>
        <dbReference type="ARBA" id="ARBA00030775"/>
    </source>
</evidence>
<dbReference type="OrthoDB" id="6400290at2"/>
<feature type="domain" description="General secretion pathway GspH" evidence="12">
    <location>
        <begin position="49"/>
        <end position="155"/>
    </location>
</feature>
<dbReference type="STRING" id="1799789.AX660_02045"/>
<evidence type="ECO:0000256" key="7">
    <source>
        <dbReference type="ARBA" id="ARBA00022989"/>
    </source>
</evidence>
<evidence type="ECO:0000256" key="5">
    <source>
        <dbReference type="ARBA" id="ARBA00022519"/>
    </source>
</evidence>
<dbReference type="GO" id="GO:0015627">
    <property type="term" value="C:type II protein secretion system complex"/>
    <property type="evidence" value="ECO:0007669"/>
    <property type="project" value="InterPro"/>
</dbReference>
<organism evidence="13 14">
    <name type="scientific">Paraglaciecola hydrolytica</name>
    <dbReference type="NCBI Taxonomy" id="1799789"/>
    <lineage>
        <taxon>Bacteria</taxon>
        <taxon>Pseudomonadati</taxon>
        <taxon>Pseudomonadota</taxon>
        <taxon>Gammaproteobacteria</taxon>
        <taxon>Alteromonadales</taxon>
        <taxon>Alteromonadaceae</taxon>
        <taxon>Paraglaciecola</taxon>
    </lineage>
</organism>
<evidence type="ECO:0000313" key="13">
    <source>
        <dbReference type="EMBL" id="KXI27204.1"/>
    </source>
</evidence>
<dbReference type="InterPro" id="IPR012902">
    <property type="entry name" value="N_methyl_site"/>
</dbReference>
<dbReference type="Proteomes" id="UP000070299">
    <property type="component" value="Unassembled WGS sequence"/>
</dbReference>
<proteinExistence type="inferred from homology"/>
<reference evidence="14" key="1">
    <citation type="submission" date="2016-02" db="EMBL/GenBank/DDBJ databases">
        <authorList>
            <person name="Schultz-Johansen M."/>
            <person name="Glaring M.A."/>
            <person name="Bech P.K."/>
            <person name="Stougaard P."/>
        </authorList>
    </citation>
    <scope>NUCLEOTIDE SEQUENCE [LARGE SCALE GENOMIC DNA]</scope>
    <source>
        <strain evidence="14">S66</strain>
    </source>
</reference>
<evidence type="ECO:0000313" key="14">
    <source>
        <dbReference type="Proteomes" id="UP000070299"/>
    </source>
</evidence>
<sequence>MSKSSGITLLELLTTISIITLVLTLGVPAILSVQKTMQLKGAVEVSYFALLQARATAVATRRDVHIALNAGKNWCIALSDHGLCDCTVYNACTIEGVEQKIHYSDFHLIELRDLKFGQDNVAVFDGVRGLAIGNAGSVVFSDGGNLVKLVVSNMGRVRICVQAGKLGAYEPC</sequence>
<evidence type="ECO:0000256" key="11">
    <source>
        <dbReference type="SAM" id="Phobius"/>
    </source>
</evidence>
<dbReference type="EMBL" id="LSNE01000015">
    <property type="protein sequence ID" value="KXI27204.1"/>
    <property type="molecule type" value="Genomic_DNA"/>
</dbReference>
<keyword evidence="4" id="KW-0488">Methylation</keyword>
<dbReference type="InterPro" id="IPR022346">
    <property type="entry name" value="T2SS_GspH"/>
</dbReference>
<keyword evidence="6 11" id="KW-0812">Transmembrane</keyword>
<gene>
    <name evidence="13" type="ORF">AX660_02045</name>
</gene>
<evidence type="ECO:0000256" key="9">
    <source>
        <dbReference type="ARBA" id="ARBA00025772"/>
    </source>
</evidence>
<keyword evidence="7 11" id="KW-1133">Transmembrane helix</keyword>
<keyword evidence="14" id="KW-1185">Reference proteome</keyword>